<protein>
    <submittedName>
        <fullName evidence="1">Uncharacterized protein</fullName>
    </submittedName>
</protein>
<organism evidence="1 2">
    <name type="scientific">Bauhinia variegata</name>
    <name type="common">Purple orchid tree</name>
    <name type="synonym">Phanera variegata</name>
    <dbReference type="NCBI Taxonomy" id="167791"/>
    <lineage>
        <taxon>Eukaryota</taxon>
        <taxon>Viridiplantae</taxon>
        <taxon>Streptophyta</taxon>
        <taxon>Embryophyta</taxon>
        <taxon>Tracheophyta</taxon>
        <taxon>Spermatophyta</taxon>
        <taxon>Magnoliopsida</taxon>
        <taxon>eudicotyledons</taxon>
        <taxon>Gunneridae</taxon>
        <taxon>Pentapetalae</taxon>
        <taxon>rosids</taxon>
        <taxon>fabids</taxon>
        <taxon>Fabales</taxon>
        <taxon>Fabaceae</taxon>
        <taxon>Cercidoideae</taxon>
        <taxon>Cercideae</taxon>
        <taxon>Bauhiniinae</taxon>
        <taxon>Bauhinia</taxon>
    </lineage>
</organism>
<evidence type="ECO:0000313" key="1">
    <source>
        <dbReference type="EMBL" id="KAI4332492.1"/>
    </source>
</evidence>
<sequence>MSTNELVKVILVDACFIVELFCQKYHKEWTDLMKTRLLFDISLELLLLENQVPFFILEKLYNLAYACHDDSNSHSFLELSINFFEYFKKQELVPNFTTCHFTDLLRTFHLQNPSPNRKSVTGVEPIPTATAFGEAGGKFKTNESKCILDWQFSRVCFTIPNIELDNTTQILFRNMVALKQCHYPDCGYMTDYVWAMDFIINTVEYVDILNKNGILIRLLGDDDAVAKMFNSLATNVLKEDFNSQHLGLFKEMNAFYNDGWHQMRATLK</sequence>
<reference evidence="1 2" key="1">
    <citation type="journal article" date="2022" name="DNA Res.">
        <title>Chromosomal-level genome assembly of the orchid tree Bauhinia variegata (Leguminosae; Cercidoideae) supports the allotetraploid origin hypothesis of Bauhinia.</title>
        <authorList>
            <person name="Zhong Y."/>
            <person name="Chen Y."/>
            <person name="Zheng D."/>
            <person name="Pang J."/>
            <person name="Liu Y."/>
            <person name="Luo S."/>
            <person name="Meng S."/>
            <person name="Qian L."/>
            <person name="Wei D."/>
            <person name="Dai S."/>
            <person name="Zhou R."/>
        </authorList>
    </citation>
    <scope>NUCLEOTIDE SEQUENCE [LARGE SCALE GENOMIC DNA]</scope>
    <source>
        <strain evidence="1">BV-YZ2020</strain>
    </source>
</reference>
<evidence type="ECO:0000313" key="2">
    <source>
        <dbReference type="Proteomes" id="UP000828941"/>
    </source>
</evidence>
<dbReference type="Proteomes" id="UP000828941">
    <property type="component" value="Chromosome 7"/>
</dbReference>
<keyword evidence="2" id="KW-1185">Reference proteome</keyword>
<gene>
    <name evidence="1" type="ORF">L6164_017396</name>
</gene>
<dbReference type="EMBL" id="CM039432">
    <property type="protein sequence ID" value="KAI4332492.1"/>
    <property type="molecule type" value="Genomic_DNA"/>
</dbReference>
<accession>A0ACB9N9B6</accession>
<name>A0ACB9N9B6_BAUVA</name>
<proteinExistence type="predicted"/>
<comment type="caution">
    <text evidence="1">The sequence shown here is derived from an EMBL/GenBank/DDBJ whole genome shotgun (WGS) entry which is preliminary data.</text>
</comment>